<dbReference type="PANTHER" id="PTHR35204:SF1">
    <property type="entry name" value="ENTEROTOXIN"/>
    <property type="match status" value="1"/>
</dbReference>
<feature type="region of interest" description="Disordered" evidence="1">
    <location>
        <begin position="98"/>
        <end position="131"/>
    </location>
</feature>
<gene>
    <name evidence="2" type="ORF">NA57DRAFT_15735</name>
</gene>
<dbReference type="EMBL" id="ML978125">
    <property type="protein sequence ID" value="KAF2100121.1"/>
    <property type="molecule type" value="Genomic_DNA"/>
</dbReference>
<evidence type="ECO:0000313" key="3">
    <source>
        <dbReference type="Proteomes" id="UP000799772"/>
    </source>
</evidence>
<accession>A0A9P4M6X7</accession>
<feature type="non-terminal residue" evidence="2">
    <location>
        <position position="1"/>
    </location>
</feature>
<protein>
    <submittedName>
        <fullName evidence="2">Uncharacterized protein</fullName>
    </submittedName>
</protein>
<dbReference type="PANTHER" id="PTHR35204">
    <property type="entry name" value="YALI0A21131P"/>
    <property type="match status" value="1"/>
</dbReference>
<evidence type="ECO:0000256" key="1">
    <source>
        <dbReference type="SAM" id="MobiDB-lite"/>
    </source>
</evidence>
<feature type="compositionally biased region" description="Pro residues" evidence="1">
    <location>
        <begin position="105"/>
        <end position="116"/>
    </location>
</feature>
<feature type="non-terminal residue" evidence="2">
    <location>
        <position position="498"/>
    </location>
</feature>
<comment type="caution">
    <text evidence="2">The sequence shown here is derived from an EMBL/GenBank/DDBJ whole genome shotgun (WGS) entry which is preliminary data.</text>
</comment>
<organism evidence="2 3">
    <name type="scientific">Rhizodiscina lignyota</name>
    <dbReference type="NCBI Taxonomy" id="1504668"/>
    <lineage>
        <taxon>Eukaryota</taxon>
        <taxon>Fungi</taxon>
        <taxon>Dikarya</taxon>
        <taxon>Ascomycota</taxon>
        <taxon>Pezizomycotina</taxon>
        <taxon>Dothideomycetes</taxon>
        <taxon>Pleosporomycetidae</taxon>
        <taxon>Aulographales</taxon>
        <taxon>Rhizodiscinaceae</taxon>
        <taxon>Rhizodiscina</taxon>
    </lineage>
</organism>
<dbReference type="Proteomes" id="UP000799772">
    <property type="component" value="Unassembled WGS sequence"/>
</dbReference>
<dbReference type="AlphaFoldDB" id="A0A9P4M6X7"/>
<evidence type="ECO:0000313" key="2">
    <source>
        <dbReference type="EMBL" id="KAF2100121.1"/>
    </source>
</evidence>
<dbReference type="OrthoDB" id="10261782at2759"/>
<keyword evidence="3" id="KW-1185">Reference proteome</keyword>
<dbReference type="InterPro" id="IPR038921">
    <property type="entry name" value="YOR389W-like"/>
</dbReference>
<reference evidence="2" key="1">
    <citation type="journal article" date="2020" name="Stud. Mycol.">
        <title>101 Dothideomycetes genomes: a test case for predicting lifestyles and emergence of pathogens.</title>
        <authorList>
            <person name="Haridas S."/>
            <person name="Albert R."/>
            <person name="Binder M."/>
            <person name="Bloem J."/>
            <person name="Labutti K."/>
            <person name="Salamov A."/>
            <person name="Andreopoulos B."/>
            <person name="Baker S."/>
            <person name="Barry K."/>
            <person name="Bills G."/>
            <person name="Bluhm B."/>
            <person name="Cannon C."/>
            <person name="Castanera R."/>
            <person name="Culley D."/>
            <person name="Daum C."/>
            <person name="Ezra D."/>
            <person name="Gonzalez J."/>
            <person name="Henrissat B."/>
            <person name="Kuo A."/>
            <person name="Liang C."/>
            <person name="Lipzen A."/>
            <person name="Lutzoni F."/>
            <person name="Magnuson J."/>
            <person name="Mondo S."/>
            <person name="Nolan M."/>
            <person name="Ohm R."/>
            <person name="Pangilinan J."/>
            <person name="Park H.-J."/>
            <person name="Ramirez L."/>
            <person name="Alfaro M."/>
            <person name="Sun H."/>
            <person name="Tritt A."/>
            <person name="Yoshinaga Y."/>
            <person name="Zwiers L.-H."/>
            <person name="Turgeon B."/>
            <person name="Goodwin S."/>
            <person name="Spatafora J."/>
            <person name="Crous P."/>
            <person name="Grigoriev I."/>
        </authorList>
    </citation>
    <scope>NUCLEOTIDE SEQUENCE</scope>
    <source>
        <strain evidence="2">CBS 133067</strain>
    </source>
</reference>
<name>A0A9P4M6X7_9PEZI</name>
<sequence>DANHIFNAIHSSLRQFPSSLKHNGMSVFLASVPAGSPFYHGGSSPDPITGMEWLAFEPEHAMMFARFFSTPPLPSTEQRPLFSSSSLLRGEEHPLLALMDDEKPPGPPGGGPPGERPPGKRPKRPRSEPGWLHTYRTKHDLRLLYVDGMGAGKTANGTLDTQDYLLLLGSHGSHPKMWDIERGEALCALADKDWNGKIDGFLRMEAGFEIILCDFERHLDTIYVERVNDYLAEDALEPEKEALAADVWFNYWRAIVDRFHGFPPGRAKVYYDEFVTAYGHGFDLHSEDESKPRLLNVSQSDLELLRANVDDLVFNSDTIFYNVHEWFDWQSTVDYIVTRYASRLEYLTSPRYAESQKYLHHELRRTLNPFIDNDNRAIPAEIERCTSHFLPNNSYPHPLSASFVENVITSVSRSVCERLFTALESSDPKGTGAGDPYKELRELMAYLNWTVWKECGQCAVDELCVVPVWPFGALEDHERPSCHNATVGFSQRGYWGNG</sequence>
<proteinExistence type="predicted"/>